<dbReference type="STRING" id="272557.APE_0994"/>
<feature type="transmembrane region" description="Helical" evidence="1">
    <location>
        <begin position="61"/>
        <end position="78"/>
    </location>
</feature>
<dbReference type="Proteomes" id="UP000002518">
    <property type="component" value="Chromosome"/>
</dbReference>
<dbReference type="EnsemblBacteria" id="BAA79978">
    <property type="protein sequence ID" value="BAA79978"/>
    <property type="gene ID" value="APE_0994"/>
</dbReference>
<dbReference type="eggNOG" id="arCOG14750">
    <property type="taxonomic scope" value="Archaea"/>
</dbReference>
<name>Q9YDB9_AERPE</name>
<organism evidence="2 3">
    <name type="scientific">Aeropyrum pernix (strain ATCC 700893 / DSM 11879 / JCM 9820 / NBRC 100138 / K1)</name>
    <dbReference type="NCBI Taxonomy" id="272557"/>
    <lineage>
        <taxon>Archaea</taxon>
        <taxon>Thermoproteota</taxon>
        <taxon>Thermoprotei</taxon>
        <taxon>Desulfurococcales</taxon>
        <taxon>Desulfurococcaceae</taxon>
        <taxon>Aeropyrum</taxon>
    </lineage>
</organism>
<proteinExistence type="predicted"/>
<evidence type="ECO:0000313" key="2">
    <source>
        <dbReference type="EMBL" id="BAA79978.1"/>
    </source>
</evidence>
<dbReference type="KEGG" id="ape:APE_0994"/>
<feature type="transmembrane region" description="Helical" evidence="1">
    <location>
        <begin position="99"/>
        <end position="123"/>
    </location>
</feature>
<evidence type="ECO:0000256" key="1">
    <source>
        <dbReference type="SAM" id="Phobius"/>
    </source>
</evidence>
<keyword evidence="1" id="KW-1133">Transmembrane helix</keyword>
<dbReference type="AlphaFoldDB" id="Q9YDB9"/>
<keyword evidence="1" id="KW-0812">Transmembrane</keyword>
<evidence type="ECO:0000313" key="3">
    <source>
        <dbReference type="Proteomes" id="UP000002518"/>
    </source>
</evidence>
<sequence>MVSALYLVFILGLFSSVKSVLASAERLALELESQGGFETGDAAALVAYITGGLRSIIAENALGIGAALFLWILGTILFSREWERIAGYWPSIARRAFSIFTWLSRLGALAAGVATGLVLSRLSGDMSSIAAGVRLSYIVATLYLLPLLPPVVYSLLSLKYPPPSSRAGVLLLLAGAVLYVYSMYSVIQAFRPISAVAGPLEEVLRGGLNQHSETELVNGFIEALRILMDRVRNTLVALALASAFYTLGFAVIGFRRRS</sequence>
<keyword evidence="3" id="KW-1185">Reference proteome</keyword>
<gene>
    <name evidence="2" type="ordered locus">APE_0994</name>
</gene>
<protein>
    <submittedName>
        <fullName evidence="2">Uncharacterized protein</fullName>
    </submittedName>
</protein>
<dbReference type="EMBL" id="BA000002">
    <property type="protein sequence ID" value="BAA79978.1"/>
    <property type="molecule type" value="Genomic_DNA"/>
</dbReference>
<keyword evidence="1" id="KW-0472">Membrane</keyword>
<accession>Q9YDB9</accession>
<feature type="transmembrane region" description="Helical" evidence="1">
    <location>
        <begin position="135"/>
        <end position="156"/>
    </location>
</feature>
<feature type="transmembrane region" description="Helical" evidence="1">
    <location>
        <begin position="235"/>
        <end position="254"/>
    </location>
</feature>
<dbReference type="PIR" id="B72697">
    <property type="entry name" value="B72697"/>
</dbReference>
<reference evidence="2 3" key="1">
    <citation type="journal article" date="1999" name="DNA Res.">
        <title>Complete genome sequence of an aerobic hyper-thermophilic crenarchaeon, Aeropyrum pernix K1.</title>
        <authorList>
            <person name="Kawarabayasi Y."/>
            <person name="Hino Y."/>
            <person name="Horikawa H."/>
            <person name="Yamazaki S."/>
            <person name="Haikawa Y."/>
            <person name="Jin-no K."/>
            <person name="Takahashi M."/>
            <person name="Sekine M."/>
            <person name="Baba S."/>
            <person name="Ankai A."/>
            <person name="Kosugi H."/>
            <person name="Hosoyama A."/>
            <person name="Fukui S."/>
            <person name="Nagai Y."/>
            <person name="Nishijima K."/>
            <person name="Nakazawa H."/>
            <person name="Takamiya M."/>
            <person name="Masuda S."/>
            <person name="Funahashi T."/>
            <person name="Tanaka T."/>
            <person name="Kudoh Y."/>
            <person name="Yamazaki J."/>
            <person name="Kushida N."/>
            <person name="Oguchi A."/>
            <person name="Aoki K."/>
            <person name="Kubota K."/>
            <person name="Nakamura Y."/>
            <person name="Nomura N."/>
            <person name="Sako Y."/>
            <person name="Kikuchi H."/>
        </authorList>
    </citation>
    <scope>NUCLEOTIDE SEQUENCE [LARGE SCALE GENOMIC DNA]</scope>
    <source>
        <strain evidence="3">ATCC 700893 / DSM 11879 / JCM 9820 / NBRC 100138 / K1</strain>
    </source>
</reference>
<feature type="transmembrane region" description="Helical" evidence="1">
    <location>
        <begin position="168"/>
        <end position="187"/>
    </location>
</feature>